<accession>A0A5Q6RX54</accession>
<dbReference type="NCBIfam" id="TIGR01410">
    <property type="entry name" value="tatB"/>
    <property type="match status" value="1"/>
</dbReference>
<comment type="subcellular location">
    <subcellularLocation>
        <location evidence="9">Cell membrane</location>
        <topology evidence="9">Single-pass membrane protein</topology>
    </subcellularLocation>
    <subcellularLocation>
        <location evidence="1">Membrane</location>
        <topology evidence="1">Single-pass membrane protein</topology>
    </subcellularLocation>
</comment>
<protein>
    <recommendedName>
        <fullName evidence="9">Sec-independent protein translocase protein TatB</fullName>
    </recommendedName>
</protein>
<dbReference type="PANTHER" id="PTHR33162:SF1">
    <property type="entry name" value="SEC-INDEPENDENT PROTEIN TRANSLOCASE PROTEIN TATA, CHLOROPLASTIC"/>
    <property type="match status" value="1"/>
</dbReference>
<dbReference type="Gene3D" id="1.20.5.3310">
    <property type="match status" value="1"/>
</dbReference>
<organism evidence="11 12">
    <name type="scientific">Mumia zhuanghuii</name>
    <dbReference type="NCBI Taxonomy" id="2585211"/>
    <lineage>
        <taxon>Bacteria</taxon>
        <taxon>Bacillati</taxon>
        <taxon>Actinomycetota</taxon>
        <taxon>Actinomycetes</taxon>
        <taxon>Propionibacteriales</taxon>
        <taxon>Nocardioidaceae</taxon>
        <taxon>Mumia</taxon>
    </lineage>
</organism>
<comment type="function">
    <text evidence="9">Part of the twin-arginine translocation (Tat) system that transports large folded proteins containing a characteristic twin-arginine motif in their signal peptide across membranes. Together with TatC, TatB is part of a receptor directly interacting with Tat signal peptides. TatB may form an oligomeric binding site that transiently accommodates folded Tat precursor proteins before their translocation.</text>
</comment>
<evidence type="ECO:0000256" key="7">
    <source>
        <dbReference type="ARBA" id="ARBA00023010"/>
    </source>
</evidence>
<evidence type="ECO:0000256" key="5">
    <source>
        <dbReference type="ARBA" id="ARBA00022927"/>
    </source>
</evidence>
<feature type="compositionally biased region" description="Basic and acidic residues" evidence="10">
    <location>
        <begin position="64"/>
        <end position="74"/>
    </location>
</feature>
<dbReference type="InterPro" id="IPR018448">
    <property type="entry name" value="TatB"/>
</dbReference>
<proteinExistence type="inferred from homology"/>
<gene>
    <name evidence="9 11" type="primary">tatB</name>
    <name evidence="11" type="ORF">FE697_010780</name>
</gene>
<dbReference type="GO" id="GO:0008320">
    <property type="term" value="F:protein transmembrane transporter activity"/>
    <property type="evidence" value="ECO:0007669"/>
    <property type="project" value="UniProtKB-UniRule"/>
</dbReference>
<keyword evidence="4 9" id="KW-0812">Transmembrane</keyword>
<dbReference type="NCBIfam" id="NF002377">
    <property type="entry name" value="PRK01371.1-4"/>
    <property type="match status" value="1"/>
</dbReference>
<dbReference type="Proteomes" id="UP000307768">
    <property type="component" value="Unassembled WGS sequence"/>
</dbReference>
<evidence type="ECO:0000256" key="2">
    <source>
        <dbReference type="ARBA" id="ARBA00022448"/>
    </source>
</evidence>
<dbReference type="AlphaFoldDB" id="A0A5Q6RX54"/>
<dbReference type="HAMAP" id="MF_00237">
    <property type="entry name" value="TatB"/>
    <property type="match status" value="1"/>
</dbReference>
<dbReference type="PRINTS" id="PR01506">
    <property type="entry name" value="TATBPROTEIN"/>
</dbReference>
<keyword evidence="6 9" id="KW-1133">Transmembrane helix</keyword>
<evidence type="ECO:0000256" key="8">
    <source>
        <dbReference type="ARBA" id="ARBA00023136"/>
    </source>
</evidence>
<evidence type="ECO:0000256" key="10">
    <source>
        <dbReference type="SAM" id="MobiDB-lite"/>
    </source>
</evidence>
<keyword evidence="8 9" id="KW-0472">Membrane</keyword>
<dbReference type="GO" id="GO:0033281">
    <property type="term" value="C:TAT protein transport complex"/>
    <property type="evidence" value="ECO:0007669"/>
    <property type="project" value="UniProtKB-UniRule"/>
</dbReference>
<evidence type="ECO:0000256" key="3">
    <source>
        <dbReference type="ARBA" id="ARBA00022475"/>
    </source>
</evidence>
<feature type="compositionally biased region" description="Acidic residues" evidence="10">
    <location>
        <begin position="80"/>
        <end position="89"/>
    </location>
</feature>
<keyword evidence="2 9" id="KW-0813">Transport</keyword>
<keyword evidence="5 9" id="KW-0653">Protein transport</keyword>
<keyword evidence="3 9" id="KW-1003">Cell membrane</keyword>
<evidence type="ECO:0000313" key="12">
    <source>
        <dbReference type="Proteomes" id="UP000307768"/>
    </source>
</evidence>
<dbReference type="InterPro" id="IPR003369">
    <property type="entry name" value="TatA/B/E"/>
</dbReference>
<evidence type="ECO:0000256" key="6">
    <source>
        <dbReference type="ARBA" id="ARBA00022989"/>
    </source>
</evidence>
<keyword evidence="7 9" id="KW-0811">Translocation</keyword>
<comment type="caution">
    <text evidence="11">The sequence shown here is derived from an EMBL/GenBank/DDBJ whole genome shotgun (WGS) entry which is preliminary data.</text>
</comment>
<reference evidence="11 12" key="1">
    <citation type="submission" date="2019-09" db="EMBL/GenBank/DDBJ databases">
        <title>Mumia zhuanghuii sp. nov. isolated from the intestinal contents of plateau pika (Ochotona curzoniae) in the Qinghai-Tibet plateau of China.</title>
        <authorList>
            <person name="Tian Z."/>
        </authorList>
    </citation>
    <scope>NUCLEOTIDE SEQUENCE [LARGE SCALE GENOMIC DNA]</scope>
    <source>
        <strain evidence="12">350</strain>
    </source>
</reference>
<evidence type="ECO:0000313" key="11">
    <source>
        <dbReference type="EMBL" id="KAA1422663.1"/>
    </source>
</evidence>
<evidence type="ECO:0000256" key="4">
    <source>
        <dbReference type="ARBA" id="ARBA00022692"/>
    </source>
</evidence>
<feature type="region of interest" description="Disordered" evidence="10">
    <location>
        <begin position="64"/>
        <end position="114"/>
    </location>
</feature>
<dbReference type="PANTHER" id="PTHR33162">
    <property type="entry name" value="SEC-INDEPENDENT PROTEIN TRANSLOCASE PROTEIN TATA, CHLOROPLASTIC"/>
    <property type="match status" value="1"/>
</dbReference>
<dbReference type="GO" id="GO:0043953">
    <property type="term" value="P:protein transport by the Tat complex"/>
    <property type="evidence" value="ECO:0007669"/>
    <property type="project" value="UniProtKB-UniRule"/>
</dbReference>
<dbReference type="EMBL" id="VDFQ02000003">
    <property type="protein sequence ID" value="KAA1422663.1"/>
    <property type="molecule type" value="Genomic_DNA"/>
</dbReference>
<dbReference type="RefSeq" id="WP_149769613.1">
    <property type="nucleotide sequence ID" value="NZ_VDFQ02000003.1"/>
</dbReference>
<sequence length="114" mass="12410">MLDIGIPEMMVIAIVAIVVFGPERLPEFARQLGRLVRTVRQMADNAKADLQREMGDDYTSLRDELKGLDPREMIKGAVDSDPDDDDDEPSSAAKSPGQRPLAAGEPAPFDVDAT</sequence>
<dbReference type="OrthoDB" id="3267321at2"/>
<evidence type="ECO:0000256" key="9">
    <source>
        <dbReference type="HAMAP-Rule" id="MF_00237"/>
    </source>
</evidence>
<dbReference type="Pfam" id="PF02416">
    <property type="entry name" value="TatA_B_E"/>
    <property type="match status" value="1"/>
</dbReference>
<evidence type="ECO:0000256" key="1">
    <source>
        <dbReference type="ARBA" id="ARBA00004167"/>
    </source>
</evidence>
<name>A0A5Q6RX54_9ACTN</name>
<comment type="similarity">
    <text evidence="9">Belongs to the TatB family.</text>
</comment>
<comment type="subunit">
    <text evidence="9">The Tat system comprises two distinct complexes: a TatABC complex, containing multiple copies of TatA, TatB and TatC subunits, and a separate TatA complex, containing only TatA subunits. Substrates initially bind to the TatABC complex, which probably triggers association of the separate TatA complex to form the active translocon.</text>
</comment>